<sequence length="173" mass="19429">MKKSFSALALATGLSLTGCTTILNNLPGVYSLDIQQGNVINQEMVDQLRPNMTKRQVLYIMGSPMLVDVFHQNRWDFLYSEQPGGGPRVQKRLSLYFDGDHLIGVQGDFKPSTLPVIAEPKETTLEIPERDLEKTLWEKIASLFSDEPVVKKSVTTGDPDTAKQPEKEFEEPF</sequence>
<evidence type="ECO:0000256" key="2">
    <source>
        <dbReference type="ARBA" id="ARBA00023136"/>
    </source>
</evidence>
<feature type="region of interest" description="Disordered" evidence="5">
    <location>
        <begin position="151"/>
        <end position="173"/>
    </location>
</feature>
<dbReference type="KEGG" id="mech:Q9L42_010285"/>
<gene>
    <name evidence="4" type="primary">bamE</name>
    <name evidence="7" type="ORF">Q9L42_010285</name>
</gene>
<dbReference type="AlphaFoldDB" id="A0AAU7NZW3"/>
<organism evidence="7 8">
    <name type="scientific">Methylomarinum roseum</name>
    <dbReference type="NCBI Taxonomy" id="3067653"/>
    <lineage>
        <taxon>Bacteria</taxon>
        <taxon>Pseudomonadati</taxon>
        <taxon>Pseudomonadota</taxon>
        <taxon>Gammaproteobacteria</taxon>
        <taxon>Methylococcales</taxon>
        <taxon>Methylococcaceae</taxon>
        <taxon>Methylomarinum</taxon>
    </lineage>
</organism>
<dbReference type="InterPro" id="IPR037873">
    <property type="entry name" value="BamE-like"/>
</dbReference>
<dbReference type="InterPro" id="IPR026592">
    <property type="entry name" value="BamE"/>
</dbReference>
<dbReference type="RefSeq" id="WP_305908520.1">
    <property type="nucleotide sequence ID" value="NZ_CP157743.1"/>
</dbReference>
<dbReference type="Proteomes" id="UP001225378">
    <property type="component" value="Chromosome"/>
</dbReference>
<reference evidence="7 8" key="1">
    <citation type="journal article" date="2024" name="Microbiology">
        <title>Methylomarinum rosea sp. nov., a novel halophilic methanotrophic bacterium from the hypersaline Lake Elton.</title>
        <authorList>
            <person name="Suleimanov R.Z."/>
            <person name="Oshkin I.Y."/>
            <person name="Danilova O.V."/>
            <person name="Suzina N.E."/>
            <person name="Dedysh S.N."/>
        </authorList>
    </citation>
    <scope>NUCLEOTIDE SEQUENCE [LARGE SCALE GENOMIC DNA]</scope>
    <source>
        <strain evidence="7 8">Ch1-1</strain>
    </source>
</reference>
<keyword evidence="4" id="KW-0449">Lipoprotein</keyword>
<accession>A0AAU7NZW3</accession>
<evidence type="ECO:0000313" key="8">
    <source>
        <dbReference type="Proteomes" id="UP001225378"/>
    </source>
</evidence>
<keyword evidence="4" id="KW-0564">Palmitate</keyword>
<proteinExistence type="inferred from homology"/>
<dbReference type="HAMAP" id="MF_00925">
    <property type="entry name" value="OM_assembly_BamE"/>
    <property type="match status" value="1"/>
</dbReference>
<dbReference type="GO" id="GO:0051205">
    <property type="term" value="P:protein insertion into membrane"/>
    <property type="evidence" value="ECO:0007669"/>
    <property type="project" value="UniProtKB-UniRule"/>
</dbReference>
<dbReference type="PROSITE" id="PS51257">
    <property type="entry name" value="PROKAR_LIPOPROTEIN"/>
    <property type="match status" value="1"/>
</dbReference>
<keyword evidence="8" id="KW-1185">Reference proteome</keyword>
<comment type="function">
    <text evidence="4">Part of the outer membrane protein assembly complex, which is involved in assembly and insertion of beta-barrel proteins into the outer membrane.</text>
</comment>
<dbReference type="Gene3D" id="3.30.1450.10">
    <property type="match status" value="1"/>
</dbReference>
<evidence type="ECO:0000256" key="5">
    <source>
        <dbReference type="SAM" id="MobiDB-lite"/>
    </source>
</evidence>
<keyword evidence="3 4" id="KW-0998">Cell outer membrane</keyword>
<dbReference type="GO" id="GO:0043165">
    <property type="term" value="P:Gram-negative-bacterium-type cell outer membrane assembly"/>
    <property type="evidence" value="ECO:0007669"/>
    <property type="project" value="UniProtKB-UniRule"/>
</dbReference>
<evidence type="ECO:0000256" key="3">
    <source>
        <dbReference type="ARBA" id="ARBA00023237"/>
    </source>
</evidence>
<dbReference type="EMBL" id="CP157743">
    <property type="protein sequence ID" value="XBS22490.1"/>
    <property type="molecule type" value="Genomic_DNA"/>
</dbReference>
<dbReference type="InterPro" id="IPR007450">
    <property type="entry name" value="BamE_dom"/>
</dbReference>
<comment type="subunit">
    <text evidence="4">Part of the Bam complex.</text>
</comment>
<dbReference type="PANTHER" id="PTHR37482:SF1">
    <property type="entry name" value="OUTER MEMBRANE PROTEIN ASSEMBLY FACTOR BAME"/>
    <property type="match status" value="1"/>
</dbReference>
<evidence type="ECO:0000259" key="6">
    <source>
        <dbReference type="Pfam" id="PF04355"/>
    </source>
</evidence>
<evidence type="ECO:0000256" key="1">
    <source>
        <dbReference type="ARBA" id="ARBA00022729"/>
    </source>
</evidence>
<dbReference type="GO" id="GO:1990063">
    <property type="term" value="C:Bam protein complex"/>
    <property type="evidence" value="ECO:0007669"/>
    <property type="project" value="TreeGrafter"/>
</dbReference>
<keyword evidence="1 4" id="KW-0732">Signal</keyword>
<evidence type="ECO:0000313" key="7">
    <source>
        <dbReference type="EMBL" id="XBS22490.1"/>
    </source>
</evidence>
<name>A0AAU7NZW3_9GAMM</name>
<dbReference type="PANTHER" id="PTHR37482">
    <property type="entry name" value="OUTER MEMBRANE PROTEIN ASSEMBLY FACTOR BAME"/>
    <property type="match status" value="1"/>
</dbReference>
<comment type="subcellular location">
    <subcellularLocation>
        <location evidence="4">Cell outer membrane</location>
        <topology evidence="4">Lipid-anchor</topology>
    </subcellularLocation>
</comment>
<evidence type="ECO:0000256" key="4">
    <source>
        <dbReference type="HAMAP-Rule" id="MF_00925"/>
    </source>
</evidence>
<dbReference type="Pfam" id="PF04355">
    <property type="entry name" value="BamE"/>
    <property type="match status" value="1"/>
</dbReference>
<dbReference type="GO" id="GO:0030674">
    <property type="term" value="F:protein-macromolecule adaptor activity"/>
    <property type="evidence" value="ECO:0007669"/>
    <property type="project" value="TreeGrafter"/>
</dbReference>
<feature type="domain" description="Outer membrane protein assembly factor BamE" evidence="6">
    <location>
        <begin position="37"/>
        <end position="103"/>
    </location>
</feature>
<keyword evidence="2 4" id="KW-0472">Membrane</keyword>
<protein>
    <recommendedName>
        <fullName evidence="4">Outer membrane protein assembly factor BamE</fullName>
    </recommendedName>
</protein>
<comment type="similarity">
    <text evidence="4">Belongs to the BamE family.</text>
</comment>